<keyword evidence="1" id="KW-0472">Membrane</keyword>
<keyword evidence="3" id="KW-1185">Reference proteome</keyword>
<sequence>MILNDFDRKIKSYKMNSNNKETDKVLGMEKYIIATTDSKIGTINFSNEQNISITGDLRQIFEINHENINIKELNEANYLCKNADIMTKTMKYDISLSYLPISFKLLFNFLVVIYMLTITVFNLCLILYSLFFQSLLILFISISLNQLLIFYIFFQIYFYSNFNFILSLFTVFASSSCFIADNF</sequence>
<dbReference type="Proteomes" id="UP000291404">
    <property type="component" value="Unassembled WGS sequence"/>
</dbReference>
<feature type="transmembrane region" description="Helical" evidence="1">
    <location>
        <begin position="135"/>
        <end position="158"/>
    </location>
</feature>
<evidence type="ECO:0000313" key="2">
    <source>
        <dbReference type="EMBL" id="TBU09229.1"/>
    </source>
</evidence>
<organism evidence="2 3">
    <name type="scientific">Hamiltosporidium magnivora</name>
    <dbReference type="NCBI Taxonomy" id="148818"/>
    <lineage>
        <taxon>Eukaryota</taxon>
        <taxon>Fungi</taxon>
        <taxon>Fungi incertae sedis</taxon>
        <taxon>Microsporidia</taxon>
        <taxon>Dubosqiidae</taxon>
        <taxon>Hamiltosporidium</taxon>
    </lineage>
</organism>
<feature type="transmembrane region" description="Helical" evidence="1">
    <location>
        <begin position="164"/>
        <end position="180"/>
    </location>
</feature>
<reference evidence="2 3" key="1">
    <citation type="submission" date="2017-12" db="EMBL/GenBank/DDBJ databases">
        <authorList>
            <person name="Pombert J.-F."/>
            <person name="Haag K.L."/>
            <person name="Ebert D."/>
        </authorList>
    </citation>
    <scope>NUCLEOTIDE SEQUENCE [LARGE SCALE GENOMIC DNA]</scope>
    <source>
        <strain evidence="2">BE-OM-2</strain>
    </source>
</reference>
<evidence type="ECO:0000313" key="3">
    <source>
        <dbReference type="Proteomes" id="UP000291404"/>
    </source>
</evidence>
<keyword evidence="1" id="KW-0812">Transmembrane</keyword>
<protein>
    <submittedName>
        <fullName evidence="2">Uncharacterized protein</fullName>
    </submittedName>
</protein>
<accession>A0A4Q9LLM5</accession>
<dbReference type="EMBL" id="PITI01000048">
    <property type="protein sequence ID" value="TBU09229.1"/>
    <property type="molecule type" value="Genomic_DNA"/>
</dbReference>
<feature type="transmembrane region" description="Helical" evidence="1">
    <location>
        <begin position="105"/>
        <end position="128"/>
    </location>
</feature>
<evidence type="ECO:0000256" key="1">
    <source>
        <dbReference type="SAM" id="Phobius"/>
    </source>
</evidence>
<dbReference type="VEuPathDB" id="MicrosporidiaDB:CWI36_0048p0020"/>
<proteinExistence type="predicted"/>
<dbReference type="AlphaFoldDB" id="A0A4Q9LLM5"/>
<gene>
    <name evidence="2" type="ORF">CWI36_0048p0020</name>
</gene>
<keyword evidence="1" id="KW-1133">Transmembrane helix</keyword>
<comment type="caution">
    <text evidence="2">The sequence shown here is derived from an EMBL/GenBank/DDBJ whole genome shotgun (WGS) entry which is preliminary data.</text>
</comment>
<name>A0A4Q9LLM5_9MICR</name>